<dbReference type="EMBL" id="AGNK02000539">
    <property type="status" value="NOT_ANNOTATED_CDS"/>
    <property type="molecule type" value="Genomic_DNA"/>
</dbReference>
<sequence>MQYELSIWKAASVICNNGVFFLLGLDSVIEHLCLIEDTLFHWFRSFWIMLSLFVLEHCTKSGQGSRMKVPMKPLHCRK</sequence>
<proteinExistence type="predicted"/>
<keyword evidence="2" id="KW-1185">Reference proteome</keyword>
<reference evidence="1" key="2">
    <citation type="submission" date="2018-08" db="UniProtKB">
        <authorList>
            <consortium name="EnsemblPlants"/>
        </authorList>
    </citation>
    <scope>IDENTIFICATION</scope>
    <source>
        <strain evidence="1">Yugu1</strain>
    </source>
</reference>
<organism evidence="1 2">
    <name type="scientific">Setaria italica</name>
    <name type="common">Foxtail millet</name>
    <name type="synonym">Panicum italicum</name>
    <dbReference type="NCBI Taxonomy" id="4555"/>
    <lineage>
        <taxon>Eukaryota</taxon>
        <taxon>Viridiplantae</taxon>
        <taxon>Streptophyta</taxon>
        <taxon>Embryophyta</taxon>
        <taxon>Tracheophyta</taxon>
        <taxon>Spermatophyta</taxon>
        <taxon>Magnoliopsida</taxon>
        <taxon>Liliopsida</taxon>
        <taxon>Poales</taxon>
        <taxon>Poaceae</taxon>
        <taxon>PACMAD clade</taxon>
        <taxon>Panicoideae</taxon>
        <taxon>Panicodae</taxon>
        <taxon>Paniceae</taxon>
        <taxon>Cenchrinae</taxon>
        <taxon>Setaria</taxon>
    </lineage>
</organism>
<accession>K3Z160</accession>
<reference evidence="2" key="1">
    <citation type="journal article" date="2012" name="Nat. Biotechnol.">
        <title>Reference genome sequence of the model plant Setaria.</title>
        <authorList>
            <person name="Bennetzen J.L."/>
            <person name="Schmutz J."/>
            <person name="Wang H."/>
            <person name="Percifield R."/>
            <person name="Hawkins J."/>
            <person name="Pontaroli A.C."/>
            <person name="Estep M."/>
            <person name="Feng L."/>
            <person name="Vaughn J.N."/>
            <person name="Grimwood J."/>
            <person name="Jenkins J."/>
            <person name="Barry K."/>
            <person name="Lindquist E."/>
            <person name="Hellsten U."/>
            <person name="Deshpande S."/>
            <person name="Wang X."/>
            <person name="Wu X."/>
            <person name="Mitros T."/>
            <person name="Triplett J."/>
            <person name="Yang X."/>
            <person name="Ye C.Y."/>
            <person name="Mauro-Herrera M."/>
            <person name="Wang L."/>
            <person name="Li P."/>
            <person name="Sharma M."/>
            <person name="Sharma R."/>
            <person name="Ronald P.C."/>
            <person name="Panaud O."/>
            <person name="Kellogg E.A."/>
            <person name="Brutnell T.P."/>
            <person name="Doust A.N."/>
            <person name="Tuskan G.A."/>
            <person name="Rokhsar D."/>
            <person name="Devos K.M."/>
        </authorList>
    </citation>
    <scope>NUCLEOTIDE SEQUENCE [LARGE SCALE GENOMIC DNA]</scope>
    <source>
        <strain evidence="2">cv. Yugu1</strain>
    </source>
</reference>
<dbReference type="Gramene" id="KQL31389">
    <property type="protein sequence ID" value="KQL31389"/>
    <property type="gene ID" value="SETIT_020278mg"/>
</dbReference>
<protein>
    <submittedName>
        <fullName evidence="1">Uncharacterized protein</fullName>
    </submittedName>
</protein>
<dbReference type="Proteomes" id="UP000004995">
    <property type="component" value="Unassembled WGS sequence"/>
</dbReference>
<dbReference type="AlphaFoldDB" id="K3Z160"/>
<dbReference type="InParanoid" id="K3Z160"/>
<dbReference type="HOGENOM" id="CLU_2626625_0_0_1"/>
<evidence type="ECO:0000313" key="1">
    <source>
        <dbReference type="EnsemblPlants" id="KQL31389"/>
    </source>
</evidence>
<dbReference type="EnsemblPlants" id="KQL31389">
    <property type="protein sequence ID" value="KQL31389"/>
    <property type="gene ID" value="SETIT_020278mg"/>
</dbReference>
<name>K3Z160_SETIT</name>
<evidence type="ECO:0000313" key="2">
    <source>
        <dbReference type="Proteomes" id="UP000004995"/>
    </source>
</evidence>